<dbReference type="InterPro" id="IPR006214">
    <property type="entry name" value="Bax_inhibitor_1-related"/>
</dbReference>
<comment type="similarity">
    <text evidence="5">Belongs to the BI1 family.</text>
</comment>
<dbReference type="Proteomes" id="UP001174909">
    <property type="component" value="Unassembled WGS sequence"/>
</dbReference>
<evidence type="ECO:0000256" key="2">
    <source>
        <dbReference type="ARBA" id="ARBA00022692"/>
    </source>
</evidence>
<organism evidence="6 7">
    <name type="scientific">Geodia barretti</name>
    <name type="common">Barrett's horny sponge</name>
    <dbReference type="NCBI Taxonomy" id="519541"/>
    <lineage>
        <taxon>Eukaryota</taxon>
        <taxon>Metazoa</taxon>
        <taxon>Porifera</taxon>
        <taxon>Demospongiae</taxon>
        <taxon>Heteroscleromorpha</taxon>
        <taxon>Tetractinellida</taxon>
        <taxon>Astrophorina</taxon>
        <taxon>Geodiidae</taxon>
        <taxon>Geodia</taxon>
    </lineage>
</organism>
<protein>
    <submittedName>
        <fullName evidence="6">Protein lifeguard 4</fullName>
    </submittedName>
</protein>
<sequence length="159" mass="17394">MDLESVFNSAVTGEKQGKSVWQAEVALRLSFLRKVYGILTAQLGLTVLVVVICLSVPQIREFVHASPLLGLVLVVGALVSLFALLAMRHQTPANYYLLATFTFLEGLSVGVVVTHYDLDLVVKAFVITTGVFLALTAYTMQSKYDFSTWGARSVYTISI</sequence>
<feature type="transmembrane region" description="Helical" evidence="5">
    <location>
        <begin position="68"/>
        <end position="87"/>
    </location>
</feature>
<reference evidence="6" key="1">
    <citation type="submission" date="2023-03" db="EMBL/GenBank/DDBJ databases">
        <authorList>
            <person name="Steffen K."/>
            <person name="Cardenas P."/>
        </authorList>
    </citation>
    <scope>NUCLEOTIDE SEQUENCE</scope>
</reference>
<accession>A0AA35X5I4</accession>
<comment type="caution">
    <text evidence="5">Lacks conserved residue(s) required for the propagation of feature annotation.</text>
</comment>
<keyword evidence="4 5" id="KW-0472">Membrane</keyword>
<gene>
    <name evidence="6" type="ORF">GBAR_LOCUS22544</name>
</gene>
<dbReference type="PANTHER" id="PTHR23291:SF50">
    <property type="entry name" value="PROTEIN LIFEGUARD 4"/>
    <property type="match status" value="1"/>
</dbReference>
<evidence type="ECO:0000313" key="6">
    <source>
        <dbReference type="EMBL" id="CAI8040451.1"/>
    </source>
</evidence>
<evidence type="ECO:0000313" key="7">
    <source>
        <dbReference type="Proteomes" id="UP001174909"/>
    </source>
</evidence>
<evidence type="ECO:0000256" key="3">
    <source>
        <dbReference type="ARBA" id="ARBA00022989"/>
    </source>
</evidence>
<dbReference type="GO" id="GO:0016020">
    <property type="term" value="C:membrane"/>
    <property type="evidence" value="ECO:0007669"/>
    <property type="project" value="UniProtKB-SubCell"/>
</dbReference>
<evidence type="ECO:0000256" key="4">
    <source>
        <dbReference type="ARBA" id="ARBA00023136"/>
    </source>
</evidence>
<evidence type="ECO:0000256" key="5">
    <source>
        <dbReference type="RuleBase" id="RU004379"/>
    </source>
</evidence>
<evidence type="ECO:0000256" key="1">
    <source>
        <dbReference type="ARBA" id="ARBA00004141"/>
    </source>
</evidence>
<feature type="transmembrane region" description="Helical" evidence="5">
    <location>
        <begin position="120"/>
        <end position="140"/>
    </location>
</feature>
<keyword evidence="7" id="KW-1185">Reference proteome</keyword>
<dbReference type="Pfam" id="PF01027">
    <property type="entry name" value="Bax1-I"/>
    <property type="match status" value="1"/>
</dbReference>
<proteinExistence type="inferred from homology"/>
<feature type="transmembrane region" description="Helical" evidence="5">
    <location>
        <begin position="93"/>
        <end position="113"/>
    </location>
</feature>
<keyword evidence="3 5" id="KW-1133">Transmembrane helix</keyword>
<dbReference type="AlphaFoldDB" id="A0AA35X5I4"/>
<feature type="transmembrane region" description="Helical" evidence="5">
    <location>
        <begin position="35"/>
        <end position="56"/>
    </location>
</feature>
<name>A0AA35X5I4_GEOBA</name>
<keyword evidence="2 5" id="KW-0812">Transmembrane</keyword>
<dbReference type="PANTHER" id="PTHR23291">
    <property type="entry name" value="BAX INHIBITOR-RELATED"/>
    <property type="match status" value="1"/>
</dbReference>
<comment type="subcellular location">
    <subcellularLocation>
        <location evidence="1">Membrane</location>
        <topology evidence="1">Multi-pass membrane protein</topology>
    </subcellularLocation>
</comment>
<comment type="caution">
    <text evidence="6">The sequence shown here is derived from an EMBL/GenBank/DDBJ whole genome shotgun (WGS) entry which is preliminary data.</text>
</comment>
<dbReference type="EMBL" id="CASHTH010003110">
    <property type="protein sequence ID" value="CAI8040451.1"/>
    <property type="molecule type" value="Genomic_DNA"/>
</dbReference>